<dbReference type="Pfam" id="PF00135">
    <property type="entry name" value="COesterase"/>
    <property type="match status" value="2"/>
</dbReference>
<evidence type="ECO:0000256" key="1">
    <source>
        <dbReference type="RuleBase" id="RU361235"/>
    </source>
</evidence>
<comment type="similarity">
    <text evidence="1">Belongs to the type-B carboxylesterase/lipase family.</text>
</comment>
<evidence type="ECO:0000259" key="2">
    <source>
        <dbReference type="Pfam" id="PF00135"/>
    </source>
</evidence>
<accession>A0ABW4GU15</accession>
<comment type="caution">
    <text evidence="3">The sequence shown here is derived from an EMBL/GenBank/DDBJ whole genome shotgun (WGS) entry which is preliminary data.</text>
</comment>
<dbReference type="InterPro" id="IPR019826">
    <property type="entry name" value="Carboxylesterase_B_AS"/>
</dbReference>
<dbReference type="Proteomes" id="UP001597097">
    <property type="component" value="Unassembled WGS sequence"/>
</dbReference>
<proteinExistence type="inferred from homology"/>
<dbReference type="RefSeq" id="WP_219535733.1">
    <property type="nucleotide sequence ID" value="NZ_JAHKRM010000027.1"/>
</dbReference>
<dbReference type="EMBL" id="JBHUCM010000066">
    <property type="protein sequence ID" value="MFD1546380.1"/>
    <property type="molecule type" value="Genomic_DNA"/>
</dbReference>
<evidence type="ECO:0000313" key="4">
    <source>
        <dbReference type="Proteomes" id="UP001597097"/>
    </source>
</evidence>
<sequence length="480" mass="51071">MTTISSGEISGLDDGGVAVFKGIPFAKSPFGERRFAAPVPPDPWEGTFEATSYGPRPPQPVMFPGQAPWSSADGLDILTVNVWTPELGGSGLPVLVWIYGGAYWLGSADWPDYDGARLARDGVVVVTFNYRVGMEGFGHIDGAPANRALLDQVAALRWVRENIAVFGGDPDNVTIFGESAGGGSVAALLAMPQAEGLFRRGIAQSVPGMFFSPEYAARVTESIMRRLGGGSPYDKTPEELTAAASAVANEEMRGNAELWGAMAYSAMPFAPVVDGEVLPGTPWEVLAGGASRDVELIVGFNRDEYRTFHAMNGEWDLEGALKTLAPGGADAAYRAGLPGVTDEELYIRLMSDWIFRMPSVLLADAHTGPTYTYELTWAPDPVLGACHGLDVPLTFGTTSGPIATMMAGGSPDLEGLSEQFRTAWTRFAGTGDPGWPRYEAGIGITHLFDVEPSDVADPEAVSHAIWSARDFRPIGNGKDS</sequence>
<gene>
    <name evidence="3" type="ORF">ACFSJ0_55755</name>
</gene>
<keyword evidence="1" id="KW-0378">Hydrolase</keyword>
<organism evidence="3 4">
    <name type="scientific">Nonomuraea guangzhouensis</name>
    <dbReference type="NCBI Taxonomy" id="1291555"/>
    <lineage>
        <taxon>Bacteria</taxon>
        <taxon>Bacillati</taxon>
        <taxon>Actinomycetota</taxon>
        <taxon>Actinomycetes</taxon>
        <taxon>Streptosporangiales</taxon>
        <taxon>Streptosporangiaceae</taxon>
        <taxon>Nonomuraea</taxon>
    </lineage>
</organism>
<reference evidence="4" key="1">
    <citation type="journal article" date="2019" name="Int. J. Syst. Evol. Microbiol.">
        <title>The Global Catalogue of Microorganisms (GCM) 10K type strain sequencing project: providing services to taxonomists for standard genome sequencing and annotation.</title>
        <authorList>
            <consortium name="The Broad Institute Genomics Platform"/>
            <consortium name="The Broad Institute Genome Sequencing Center for Infectious Disease"/>
            <person name="Wu L."/>
            <person name="Ma J."/>
        </authorList>
    </citation>
    <scope>NUCLEOTIDE SEQUENCE [LARGE SCALE GENOMIC DNA]</scope>
    <source>
        <strain evidence="4">CGMCC 1.15399</strain>
    </source>
</reference>
<dbReference type="InterPro" id="IPR050309">
    <property type="entry name" value="Type-B_Carboxylest/Lipase"/>
</dbReference>
<dbReference type="PANTHER" id="PTHR11559">
    <property type="entry name" value="CARBOXYLESTERASE"/>
    <property type="match status" value="1"/>
</dbReference>
<keyword evidence="4" id="KW-1185">Reference proteome</keyword>
<feature type="domain" description="Carboxylesterase type B" evidence="2">
    <location>
        <begin position="345"/>
        <end position="433"/>
    </location>
</feature>
<name>A0ABW4GU15_9ACTN</name>
<dbReference type="EC" id="3.1.1.-" evidence="1"/>
<evidence type="ECO:0000313" key="3">
    <source>
        <dbReference type="EMBL" id="MFD1546380.1"/>
    </source>
</evidence>
<dbReference type="PROSITE" id="PS00122">
    <property type="entry name" value="CARBOXYLESTERASE_B_1"/>
    <property type="match status" value="1"/>
</dbReference>
<dbReference type="InterPro" id="IPR002018">
    <property type="entry name" value="CarbesteraseB"/>
</dbReference>
<protein>
    <recommendedName>
        <fullName evidence="1">Carboxylic ester hydrolase</fullName>
        <ecNumber evidence="1">3.1.1.-</ecNumber>
    </recommendedName>
</protein>
<feature type="domain" description="Carboxylesterase type B" evidence="2">
    <location>
        <begin position="3"/>
        <end position="312"/>
    </location>
</feature>